<dbReference type="RefSeq" id="WP_130159762.1">
    <property type="nucleotide sequence ID" value="NZ_SGIS01000038.1"/>
</dbReference>
<dbReference type="SUPFAM" id="SSF55874">
    <property type="entry name" value="ATPase domain of HSP90 chaperone/DNA topoisomerase II/histidine kinase"/>
    <property type="match status" value="1"/>
</dbReference>
<dbReference type="InterPro" id="IPR004358">
    <property type="entry name" value="Sig_transdc_His_kin-like_C"/>
</dbReference>
<comment type="catalytic activity">
    <reaction evidence="1">
        <text>ATP + protein L-histidine = ADP + protein N-phospho-L-histidine.</text>
        <dbReference type="EC" id="2.7.13.3"/>
    </reaction>
</comment>
<dbReference type="GO" id="GO:0005886">
    <property type="term" value="C:plasma membrane"/>
    <property type="evidence" value="ECO:0007669"/>
    <property type="project" value="UniProtKB-SubCell"/>
</dbReference>
<gene>
    <name evidence="17" type="ORF">EWE75_19395</name>
</gene>
<keyword evidence="10" id="KW-0418">Kinase</keyword>
<evidence type="ECO:0000256" key="6">
    <source>
        <dbReference type="ARBA" id="ARBA00022553"/>
    </source>
</evidence>
<evidence type="ECO:0000313" key="17">
    <source>
        <dbReference type="EMBL" id="RZF61089.1"/>
    </source>
</evidence>
<keyword evidence="14" id="KW-0472">Membrane</keyword>
<evidence type="ECO:0000256" key="2">
    <source>
        <dbReference type="ARBA" id="ARBA00004429"/>
    </source>
</evidence>
<dbReference type="EMBL" id="SGIS01000038">
    <property type="protein sequence ID" value="RZF61089.1"/>
    <property type="molecule type" value="Genomic_DNA"/>
</dbReference>
<accession>A0A4Q6XVX4</accession>
<feature type="domain" description="HAMP" evidence="16">
    <location>
        <begin position="185"/>
        <end position="237"/>
    </location>
</feature>
<reference evidence="17 18" key="1">
    <citation type="submission" date="2019-02" db="EMBL/GenBank/DDBJ databases">
        <authorList>
            <person name="Li Y."/>
        </authorList>
    </citation>
    <scope>NUCLEOTIDE SEQUENCE [LARGE SCALE GENOMIC DNA]</scope>
    <source>
        <strain evidence="17 18">3-7</strain>
    </source>
</reference>
<evidence type="ECO:0000313" key="18">
    <source>
        <dbReference type="Proteomes" id="UP000292085"/>
    </source>
</evidence>
<keyword evidence="4" id="KW-1003">Cell membrane</keyword>
<evidence type="ECO:0000256" key="10">
    <source>
        <dbReference type="ARBA" id="ARBA00022777"/>
    </source>
</evidence>
<keyword evidence="11" id="KW-0067">ATP-binding</keyword>
<evidence type="ECO:0000256" key="13">
    <source>
        <dbReference type="ARBA" id="ARBA00023012"/>
    </source>
</evidence>
<keyword evidence="8" id="KW-0812">Transmembrane</keyword>
<dbReference type="InterPro" id="IPR003661">
    <property type="entry name" value="HisK_dim/P_dom"/>
</dbReference>
<evidence type="ECO:0000259" key="15">
    <source>
        <dbReference type="PROSITE" id="PS50109"/>
    </source>
</evidence>
<evidence type="ECO:0000256" key="7">
    <source>
        <dbReference type="ARBA" id="ARBA00022679"/>
    </source>
</evidence>
<keyword evidence="12" id="KW-1133">Transmembrane helix</keyword>
<dbReference type="InterPro" id="IPR036097">
    <property type="entry name" value="HisK_dim/P_sf"/>
</dbReference>
<comment type="caution">
    <text evidence="17">The sequence shown here is derived from an EMBL/GenBank/DDBJ whole genome shotgun (WGS) entry which is preliminary data.</text>
</comment>
<feature type="domain" description="Histidine kinase" evidence="15">
    <location>
        <begin position="245"/>
        <end position="444"/>
    </location>
</feature>
<dbReference type="PROSITE" id="PS50109">
    <property type="entry name" value="HIS_KIN"/>
    <property type="match status" value="1"/>
</dbReference>
<dbReference type="Pfam" id="PF00512">
    <property type="entry name" value="HisKA"/>
    <property type="match status" value="1"/>
</dbReference>
<dbReference type="CDD" id="cd00082">
    <property type="entry name" value="HisKA"/>
    <property type="match status" value="1"/>
</dbReference>
<organism evidence="17 18">
    <name type="scientific">Sphingomonas populi</name>
    <dbReference type="NCBI Taxonomy" id="2484750"/>
    <lineage>
        <taxon>Bacteria</taxon>
        <taxon>Pseudomonadati</taxon>
        <taxon>Pseudomonadota</taxon>
        <taxon>Alphaproteobacteria</taxon>
        <taxon>Sphingomonadales</taxon>
        <taxon>Sphingomonadaceae</taxon>
        <taxon>Sphingomonas</taxon>
    </lineage>
</organism>
<dbReference type="CDD" id="cd06225">
    <property type="entry name" value="HAMP"/>
    <property type="match status" value="1"/>
</dbReference>
<dbReference type="SUPFAM" id="SSF47384">
    <property type="entry name" value="Homodimeric domain of signal transducing histidine kinase"/>
    <property type="match status" value="1"/>
</dbReference>
<keyword evidence="13" id="KW-0902">Two-component regulatory system</keyword>
<proteinExistence type="predicted"/>
<dbReference type="Pfam" id="PF00672">
    <property type="entry name" value="HAMP"/>
    <property type="match status" value="1"/>
</dbReference>
<dbReference type="CDD" id="cd00075">
    <property type="entry name" value="HATPase"/>
    <property type="match status" value="1"/>
</dbReference>
<dbReference type="InterPro" id="IPR036890">
    <property type="entry name" value="HATPase_C_sf"/>
</dbReference>
<evidence type="ECO:0000256" key="12">
    <source>
        <dbReference type="ARBA" id="ARBA00022989"/>
    </source>
</evidence>
<dbReference type="Proteomes" id="UP000292085">
    <property type="component" value="Unassembled WGS sequence"/>
</dbReference>
<evidence type="ECO:0000256" key="9">
    <source>
        <dbReference type="ARBA" id="ARBA00022741"/>
    </source>
</evidence>
<keyword evidence="18" id="KW-1185">Reference proteome</keyword>
<comment type="subcellular location">
    <subcellularLocation>
        <location evidence="2">Cell inner membrane</location>
        <topology evidence="2">Multi-pass membrane protein</topology>
    </subcellularLocation>
</comment>
<dbReference type="Gene3D" id="3.30.565.10">
    <property type="entry name" value="Histidine kinase-like ATPase, C-terminal domain"/>
    <property type="match status" value="1"/>
</dbReference>
<sequence length="449" mass="48899">MRGTLSFRIGAILLVGFVLLQLLQLATLQLPGRIGDRGFYGLPSPPAFAELVRSVEAAGPEGGKRLVENFNGSLFSVEIRGTPLPDFREVPASMRPLAIAYRRALPDHNVVVDGGPGRFNGLLGDRARPLRFLVPIRLTIWLRDGDVLVLTGRPADGLRAYLAHRSQIGLIGGALLLALLWLALRQTTRPLQRLTQGVRALGRDLHADDVSPEGSGEVRALASAFNDMKHRIARLVEERTFMLAGIAHDMRTYLTRLQLRAEFIGDAEQRARAVRDLEQMSRLLDDSLLFASIGPQRRETAGPVDLSALTRDLAARHGCDGHIDLDLPETCIIRGDPATLERIFGNLVDNALRYAGTVTIRIERRDGLILWTFADDGPGVDPADLALLGTAYARLDPSRDRRTGGTGLGLAIVRALTEAMEGTISFQSQAGQGLTVQIAFARCHQTAAD</sequence>
<dbReference type="InterPro" id="IPR003660">
    <property type="entry name" value="HAMP_dom"/>
</dbReference>
<evidence type="ECO:0000256" key="14">
    <source>
        <dbReference type="ARBA" id="ARBA00023136"/>
    </source>
</evidence>
<dbReference type="InterPro" id="IPR050980">
    <property type="entry name" value="2C_sensor_his_kinase"/>
</dbReference>
<dbReference type="PROSITE" id="PS50885">
    <property type="entry name" value="HAMP"/>
    <property type="match status" value="1"/>
</dbReference>
<dbReference type="SMART" id="SM00387">
    <property type="entry name" value="HATPase_c"/>
    <property type="match status" value="1"/>
</dbReference>
<evidence type="ECO:0000259" key="16">
    <source>
        <dbReference type="PROSITE" id="PS50885"/>
    </source>
</evidence>
<dbReference type="InterPro" id="IPR005467">
    <property type="entry name" value="His_kinase_dom"/>
</dbReference>
<dbReference type="Pfam" id="PF02518">
    <property type="entry name" value="HATPase_c"/>
    <property type="match status" value="1"/>
</dbReference>
<dbReference type="GO" id="GO:0000155">
    <property type="term" value="F:phosphorelay sensor kinase activity"/>
    <property type="evidence" value="ECO:0007669"/>
    <property type="project" value="InterPro"/>
</dbReference>
<evidence type="ECO:0000256" key="11">
    <source>
        <dbReference type="ARBA" id="ARBA00022840"/>
    </source>
</evidence>
<dbReference type="EC" id="2.7.13.3" evidence="3"/>
<dbReference type="OrthoDB" id="9804645at2"/>
<dbReference type="InterPro" id="IPR003594">
    <property type="entry name" value="HATPase_dom"/>
</dbReference>
<dbReference type="AlphaFoldDB" id="A0A4Q6XVX4"/>
<evidence type="ECO:0000256" key="8">
    <source>
        <dbReference type="ARBA" id="ARBA00022692"/>
    </source>
</evidence>
<name>A0A4Q6XVX4_9SPHN</name>
<dbReference type="GO" id="GO:0005524">
    <property type="term" value="F:ATP binding"/>
    <property type="evidence" value="ECO:0007669"/>
    <property type="project" value="UniProtKB-KW"/>
</dbReference>
<dbReference type="PANTHER" id="PTHR44936:SF5">
    <property type="entry name" value="SENSOR HISTIDINE KINASE ENVZ"/>
    <property type="match status" value="1"/>
</dbReference>
<evidence type="ECO:0000256" key="3">
    <source>
        <dbReference type="ARBA" id="ARBA00012438"/>
    </source>
</evidence>
<keyword evidence="5" id="KW-0997">Cell inner membrane</keyword>
<evidence type="ECO:0000256" key="5">
    <source>
        <dbReference type="ARBA" id="ARBA00022519"/>
    </source>
</evidence>
<dbReference type="PRINTS" id="PR00344">
    <property type="entry name" value="BCTRLSENSOR"/>
</dbReference>
<keyword evidence="9" id="KW-0547">Nucleotide-binding</keyword>
<dbReference type="PANTHER" id="PTHR44936">
    <property type="entry name" value="SENSOR PROTEIN CREC"/>
    <property type="match status" value="1"/>
</dbReference>
<keyword evidence="6" id="KW-0597">Phosphoprotein</keyword>
<dbReference type="SMART" id="SM00388">
    <property type="entry name" value="HisKA"/>
    <property type="match status" value="1"/>
</dbReference>
<evidence type="ECO:0000256" key="1">
    <source>
        <dbReference type="ARBA" id="ARBA00000085"/>
    </source>
</evidence>
<dbReference type="Gene3D" id="1.10.287.130">
    <property type="match status" value="1"/>
</dbReference>
<keyword evidence="7" id="KW-0808">Transferase</keyword>
<protein>
    <recommendedName>
        <fullName evidence="3">histidine kinase</fullName>
        <ecNumber evidence="3">2.7.13.3</ecNumber>
    </recommendedName>
</protein>
<dbReference type="SMART" id="SM00304">
    <property type="entry name" value="HAMP"/>
    <property type="match status" value="1"/>
</dbReference>
<evidence type="ECO:0000256" key="4">
    <source>
        <dbReference type="ARBA" id="ARBA00022475"/>
    </source>
</evidence>